<dbReference type="AlphaFoldDB" id="A0A9Q3JG09"/>
<comment type="caution">
    <text evidence="1">The sequence shown here is derived from an EMBL/GenBank/DDBJ whole genome shotgun (WGS) entry which is preliminary data.</text>
</comment>
<reference evidence="1" key="1">
    <citation type="submission" date="2021-03" db="EMBL/GenBank/DDBJ databases">
        <title>Draft genome sequence of rust myrtle Austropuccinia psidii MF-1, a brazilian biotype.</title>
        <authorList>
            <person name="Quecine M.C."/>
            <person name="Pachon D.M.R."/>
            <person name="Bonatelli M.L."/>
            <person name="Correr F.H."/>
            <person name="Franceschini L.M."/>
            <person name="Leite T.F."/>
            <person name="Margarido G.R.A."/>
            <person name="Almeida C.A."/>
            <person name="Ferrarezi J.A."/>
            <person name="Labate C.A."/>
        </authorList>
    </citation>
    <scope>NUCLEOTIDE SEQUENCE</scope>
    <source>
        <strain evidence="1">MF-1</strain>
    </source>
</reference>
<evidence type="ECO:0000313" key="1">
    <source>
        <dbReference type="EMBL" id="MBW0562590.1"/>
    </source>
</evidence>
<dbReference type="EMBL" id="AVOT02072830">
    <property type="protein sequence ID" value="MBW0562590.1"/>
    <property type="molecule type" value="Genomic_DNA"/>
</dbReference>
<sequence length="137" mass="15955">MQTLLQISNYTQTFSLKIVTNSGRAWDRWKCLFFNVNIEGYAIKCSDIFFDIAGIRMSMPPDIREYYIIEMIRDSNAYNHMIYSMLLTMSSFISAQQVLDKHSELLQHKNAKNTFQKTIKTEENEGLELLTNSSSHP</sequence>
<organism evidence="1 2">
    <name type="scientific">Austropuccinia psidii MF-1</name>
    <dbReference type="NCBI Taxonomy" id="1389203"/>
    <lineage>
        <taxon>Eukaryota</taxon>
        <taxon>Fungi</taxon>
        <taxon>Dikarya</taxon>
        <taxon>Basidiomycota</taxon>
        <taxon>Pucciniomycotina</taxon>
        <taxon>Pucciniomycetes</taxon>
        <taxon>Pucciniales</taxon>
        <taxon>Sphaerophragmiaceae</taxon>
        <taxon>Austropuccinia</taxon>
    </lineage>
</organism>
<gene>
    <name evidence="1" type="ORF">O181_102305</name>
</gene>
<dbReference type="OrthoDB" id="2518701at2759"/>
<evidence type="ECO:0000313" key="2">
    <source>
        <dbReference type="Proteomes" id="UP000765509"/>
    </source>
</evidence>
<name>A0A9Q3JG09_9BASI</name>
<proteinExistence type="predicted"/>
<protein>
    <submittedName>
        <fullName evidence="1">Uncharacterized protein</fullName>
    </submittedName>
</protein>
<accession>A0A9Q3JG09</accession>
<dbReference type="Proteomes" id="UP000765509">
    <property type="component" value="Unassembled WGS sequence"/>
</dbReference>
<keyword evidence="2" id="KW-1185">Reference proteome</keyword>